<dbReference type="GO" id="GO:0042597">
    <property type="term" value="C:periplasmic space"/>
    <property type="evidence" value="ECO:0007669"/>
    <property type="project" value="UniProtKB-ARBA"/>
</dbReference>
<dbReference type="AlphaFoldDB" id="A0A2M7BGM3"/>
<keyword evidence="4" id="KW-0472">Membrane</keyword>
<evidence type="ECO:0000313" key="6">
    <source>
        <dbReference type="EMBL" id="PIV02248.1"/>
    </source>
</evidence>
<comment type="caution">
    <text evidence="6">The sequence shown here is derived from an EMBL/GenBank/DDBJ whole genome shotgun (WGS) entry which is preliminary data.</text>
</comment>
<keyword evidence="3" id="KW-0732">Signal</keyword>
<evidence type="ECO:0000256" key="4">
    <source>
        <dbReference type="SAM" id="Phobius"/>
    </source>
</evidence>
<comment type="similarity">
    <text evidence="1">Belongs to the bacterial solute-binding protein 5 family.</text>
</comment>
<evidence type="ECO:0000256" key="2">
    <source>
        <dbReference type="ARBA" id="ARBA00022448"/>
    </source>
</evidence>
<keyword evidence="4" id="KW-1133">Transmembrane helix</keyword>
<dbReference type="Proteomes" id="UP000230399">
    <property type="component" value="Unassembled WGS sequence"/>
</dbReference>
<evidence type="ECO:0000256" key="1">
    <source>
        <dbReference type="ARBA" id="ARBA00005695"/>
    </source>
</evidence>
<dbReference type="Pfam" id="PF00496">
    <property type="entry name" value="SBP_bac_5"/>
    <property type="match status" value="1"/>
</dbReference>
<name>A0A2M7BGM3_9BACT</name>
<dbReference type="EMBL" id="PEVD01000001">
    <property type="protein sequence ID" value="PIV02248.1"/>
    <property type="molecule type" value="Genomic_DNA"/>
</dbReference>
<dbReference type="InterPro" id="IPR030678">
    <property type="entry name" value="Peptide/Ni-bd"/>
</dbReference>
<dbReference type="Gene3D" id="3.10.105.10">
    <property type="entry name" value="Dipeptide-binding Protein, Domain 3"/>
    <property type="match status" value="1"/>
</dbReference>
<dbReference type="GO" id="GO:0043190">
    <property type="term" value="C:ATP-binding cassette (ABC) transporter complex"/>
    <property type="evidence" value="ECO:0007669"/>
    <property type="project" value="InterPro"/>
</dbReference>
<dbReference type="Gene3D" id="3.90.76.10">
    <property type="entry name" value="Dipeptide-binding Protein, Domain 1"/>
    <property type="match status" value="1"/>
</dbReference>
<evidence type="ECO:0000256" key="3">
    <source>
        <dbReference type="ARBA" id="ARBA00022729"/>
    </source>
</evidence>
<sequence length="445" mass="51810">MSFYKKIRFSLRFISAIFKKQLKNIIIGLFIGVFFYFLFPYLFKLIPKQRQQIKIGKVGQYTVNEIPPEVLENLSFGLTQISEKGEILPLLSESWQIEEEGKIYKFKLREQDIFWHDGYKLVPSDINYNFNDVVFSLEGNELIFKLKEPFSPFLSVVSKPVFKKGLIGLGKYKVRKITKKGNYIKSISLVPSDETDKTLPNKTYKFYNSENDLKTAFNLGEINRIENLFDLDGLFLGKNTKHDQELKKDIYLALFLNNSKPFLEVKSFRQALAYAIPKEKGETRAIGSINPLSWAYNPDIKPYEQDLARAAGLLEKDKETLSSFKITLTTFPQYEKTAQLIKQSWKKLGIGSEIKITTYLPTDFEALLIAREVPLEPDQYYFWHTTQAGNITNLKNPRIDKLLEDGRKTMDIQARKDIYYDFQRFLAEESPAIFLTHPVVYNVYR</sequence>
<feature type="domain" description="Solute-binding protein family 5" evidence="5">
    <location>
        <begin position="141"/>
        <end position="358"/>
    </location>
</feature>
<keyword evidence="2" id="KW-0813">Transport</keyword>
<dbReference type="InterPro" id="IPR000914">
    <property type="entry name" value="SBP_5_dom"/>
</dbReference>
<reference evidence="7" key="1">
    <citation type="submission" date="2017-09" db="EMBL/GenBank/DDBJ databases">
        <title>Depth-based differentiation of microbial function through sediment-hosted aquifers and enrichment of novel symbionts in the deep terrestrial subsurface.</title>
        <authorList>
            <person name="Probst A.J."/>
            <person name="Ladd B."/>
            <person name="Jarett J.K."/>
            <person name="Geller-Mcgrath D.E."/>
            <person name="Sieber C.M.K."/>
            <person name="Emerson J.B."/>
            <person name="Anantharaman K."/>
            <person name="Thomas B.C."/>
            <person name="Malmstrom R."/>
            <person name="Stieglmeier M."/>
            <person name="Klingl A."/>
            <person name="Woyke T."/>
            <person name="Ryan C.M."/>
            <person name="Banfield J.F."/>
        </authorList>
    </citation>
    <scope>NUCLEOTIDE SEQUENCE [LARGE SCALE GENOMIC DNA]</scope>
</reference>
<accession>A0A2M7BGM3</accession>
<protein>
    <recommendedName>
        <fullName evidence="5">Solute-binding protein family 5 domain-containing protein</fullName>
    </recommendedName>
</protein>
<dbReference type="InterPro" id="IPR039424">
    <property type="entry name" value="SBP_5"/>
</dbReference>
<dbReference type="PANTHER" id="PTHR30290">
    <property type="entry name" value="PERIPLASMIC BINDING COMPONENT OF ABC TRANSPORTER"/>
    <property type="match status" value="1"/>
</dbReference>
<dbReference type="GO" id="GO:0015833">
    <property type="term" value="P:peptide transport"/>
    <property type="evidence" value="ECO:0007669"/>
    <property type="project" value="TreeGrafter"/>
</dbReference>
<dbReference type="Gene3D" id="3.40.190.10">
    <property type="entry name" value="Periplasmic binding protein-like II"/>
    <property type="match status" value="1"/>
</dbReference>
<evidence type="ECO:0000259" key="5">
    <source>
        <dbReference type="Pfam" id="PF00496"/>
    </source>
</evidence>
<dbReference type="GO" id="GO:1904680">
    <property type="term" value="F:peptide transmembrane transporter activity"/>
    <property type="evidence" value="ECO:0007669"/>
    <property type="project" value="TreeGrafter"/>
</dbReference>
<feature type="transmembrane region" description="Helical" evidence="4">
    <location>
        <begin position="21"/>
        <end position="43"/>
    </location>
</feature>
<dbReference type="SUPFAM" id="SSF53850">
    <property type="entry name" value="Periplasmic binding protein-like II"/>
    <property type="match status" value="1"/>
</dbReference>
<gene>
    <name evidence="6" type="ORF">COS55_00005</name>
</gene>
<dbReference type="PIRSF" id="PIRSF002741">
    <property type="entry name" value="MppA"/>
    <property type="match status" value="1"/>
</dbReference>
<evidence type="ECO:0000313" key="7">
    <source>
        <dbReference type="Proteomes" id="UP000230399"/>
    </source>
</evidence>
<keyword evidence="4" id="KW-0812">Transmembrane</keyword>
<proteinExistence type="inferred from homology"/>
<organism evidence="6 7">
    <name type="scientific">Candidatus Shapirobacteria bacterium CG03_land_8_20_14_0_80_40_19</name>
    <dbReference type="NCBI Taxonomy" id="1974880"/>
    <lineage>
        <taxon>Bacteria</taxon>
        <taxon>Candidatus Shapironibacteriota</taxon>
    </lineage>
</organism>
<dbReference type="PANTHER" id="PTHR30290:SF9">
    <property type="entry name" value="OLIGOPEPTIDE-BINDING PROTEIN APPA"/>
    <property type="match status" value="1"/>
</dbReference>